<name>A0A0D2DV81_9EURO</name>
<dbReference type="InterPro" id="IPR036291">
    <property type="entry name" value="NAD(P)-bd_dom_sf"/>
</dbReference>
<dbReference type="GeneID" id="25304277"/>
<dbReference type="OrthoDB" id="298012at2759"/>
<feature type="domain" description="D-isomer specific 2-hydroxyacid dehydrogenase NAD-binding" evidence="5">
    <location>
        <begin position="103"/>
        <end position="288"/>
    </location>
</feature>
<dbReference type="InterPro" id="IPR006140">
    <property type="entry name" value="D-isomer_DH_NAD-bd"/>
</dbReference>
<evidence type="ECO:0000313" key="7">
    <source>
        <dbReference type="Proteomes" id="UP000053029"/>
    </source>
</evidence>
<proteinExistence type="inferred from homology"/>
<dbReference type="SUPFAM" id="SSF51735">
    <property type="entry name" value="NAD(P)-binding Rossmann-fold domains"/>
    <property type="match status" value="1"/>
</dbReference>
<protein>
    <recommendedName>
        <fullName evidence="8">D-isomer specific 2-hydroxyacid dehydrogenase NAD-binding domain-containing protein</fullName>
    </recommendedName>
</protein>
<feature type="domain" description="D-isomer specific 2-hydroxyacid dehydrogenase catalytic" evidence="4">
    <location>
        <begin position="20"/>
        <end position="315"/>
    </location>
</feature>
<dbReference type="CDD" id="cd12160">
    <property type="entry name" value="2-Hacid_dh_3"/>
    <property type="match status" value="1"/>
</dbReference>
<dbReference type="GO" id="GO:0051287">
    <property type="term" value="F:NAD binding"/>
    <property type="evidence" value="ECO:0007669"/>
    <property type="project" value="InterPro"/>
</dbReference>
<accession>A0A0D2DV81</accession>
<dbReference type="Gene3D" id="3.40.50.720">
    <property type="entry name" value="NAD(P)-binding Rossmann-like Domain"/>
    <property type="match status" value="2"/>
</dbReference>
<dbReference type="SUPFAM" id="SSF52283">
    <property type="entry name" value="Formate/glycerate dehydrogenase catalytic domain-like"/>
    <property type="match status" value="1"/>
</dbReference>
<dbReference type="InterPro" id="IPR006139">
    <property type="entry name" value="D-isomer_2_OHA_DH_cat_dom"/>
</dbReference>
<dbReference type="Pfam" id="PF02826">
    <property type="entry name" value="2-Hacid_dh_C"/>
    <property type="match status" value="1"/>
</dbReference>
<dbReference type="VEuPathDB" id="FungiDB:Z517_04787"/>
<evidence type="ECO:0000259" key="4">
    <source>
        <dbReference type="Pfam" id="PF00389"/>
    </source>
</evidence>
<evidence type="ECO:0000256" key="3">
    <source>
        <dbReference type="RuleBase" id="RU003719"/>
    </source>
</evidence>
<keyword evidence="1 3" id="KW-0560">Oxidoreductase</keyword>
<reference evidence="6 7" key="1">
    <citation type="submission" date="2015-01" db="EMBL/GenBank/DDBJ databases">
        <title>The Genome Sequence of Fonsecaea pedrosoi CBS 271.37.</title>
        <authorList>
            <consortium name="The Broad Institute Genomics Platform"/>
            <person name="Cuomo C."/>
            <person name="de Hoog S."/>
            <person name="Gorbushina A."/>
            <person name="Stielow B."/>
            <person name="Teixiera M."/>
            <person name="Abouelleil A."/>
            <person name="Chapman S.B."/>
            <person name="Priest M."/>
            <person name="Young S.K."/>
            <person name="Wortman J."/>
            <person name="Nusbaum C."/>
            <person name="Birren B."/>
        </authorList>
    </citation>
    <scope>NUCLEOTIDE SEQUENCE [LARGE SCALE GENOMIC DNA]</scope>
    <source>
        <strain evidence="6 7">CBS 271.37</strain>
    </source>
</reference>
<dbReference type="Pfam" id="PF00389">
    <property type="entry name" value="2-Hacid_dh"/>
    <property type="match status" value="1"/>
</dbReference>
<dbReference type="PANTHER" id="PTHR43333:SF1">
    <property type="entry name" value="D-ISOMER SPECIFIC 2-HYDROXYACID DEHYDROGENASE NAD-BINDING DOMAIN-CONTAINING PROTEIN"/>
    <property type="match status" value="1"/>
</dbReference>
<dbReference type="AlphaFoldDB" id="A0A0D2DV81"/>
<dbReference type="Proteomes" id="UP000053029">
    <property type="component" value="Unassembled WGS sequence"/>
</dbReference>
<dbReference type="GO" id="GO:0016616">
    <property type="term" value="F:oxidoreductase activity, acting on the CH-OH group of donors, NAD or NADP as acceptor"/>
    <property type="evidence" value="ECO:0007669"/>
    <property type="project" value="InterPro"/>
</dbReference>
<evidence type="ECO:0000256" key="2">
    <source>
        <dbReference type="ARBA" id="ARBA00023027"/>
    </source>
</evidence>
<dbReference type="EMBL" id="KN846971">
    <property type="protein sequence ID" value="KIW81761.1"/>
    <property type="molecule type" value="Genomic_DNA"/>
</dbReference>
<evidence type="ECO:0008006" key="8">
    <source>
        <dbReference type="Google" id="ProtNLM"/>
    </source>
</evidence>
<keyword evidence="2" id="KW-0520">NAD</keyword>
<sequence length="316" mass="34317">MKLLYPTSLHLNVQDLEGFSVSLHPYDVKKEIPEDLLDAEVLVTWSNAATNLQHAARHMKSLKWIQSLAAGPNDVLAAGFDPAKVTITTGSGLHDRTVAEHTLGLLLVAARKFHEMRDYQMRNPPEWPGHLGGPQPDRPKGAFTTLRDANVLVWGFGNIAKTLTPMLRLLGANVRGVARRAGVRDGVEVHGEDALPELLRETDALVMILPGSASTRHALNADRLALLPNHAWVVNVGRGTSVDEDALFTALSNKTIGGAALDVFETEPLPQSSKLWHAPNCFVSPHAAGGRPQDAEKLIAANLRRFLAGQQLQNVI</sequence>
<dbReference type="RefSeq" id="XP_013285569.1">
    <property type="nucleotide sequence ID" value="XM_013430115.1"/>
</dbReference>
<evidence type="ECO:0000313" key="6">
    <source>
        <dbReference type="EMBL" id="KIW81761.1"/>
    </source>
</evidence>
<gene>
    <name evidence="6" type="ORF">Z517_04787</name>
</gene>
<organism evidence="6 7">
    <name type="scientific">Fonsecaea pedrosoi CBS 271.37</name>
    <dbReference type="NCBI Taxonomy" id="1442368"/>
    <lineage>
        <taxon>Eukaryota</taxon>
        <taxon>Fungi</taxon>
        <taxon>Dikarya</taxon>
        <taxon>Ascomycota</taxon>
        <taxon>Pezizomycotina</taxon>
        <taxon>Eurotiomycetes</taxon>
        <taxon>Chaetothyriomycetidae</taxon>
        <taxon>Chaetothyriales</taxon>
        <taxon>Herpotrichiellaceae</taxon>
        <taxon>Fonsecaea</taxon>
    </lineage>
</organism>
<dbReference type="HOGENOM" id="CLU_019796_1_0_1"/>
<keyword evidence="7" id="KW-1185">Reference proteome</keyword>
<evidence type="ECO:0000259" key="5">
    <source>
        <dbReference type="Pfam" id="PF02826"/>
    </source>
</evidence>
<evidence type="ECO:0000256" key="1">
    <source>
        <dbReference type="ARBA" id="ARBA00023002"/>
    </source>
</evidence>
<comment type="similarity">
    <text evidence="3">Belongs to the D-isomer specific 2-hydroxyacid dehydrogenase family.</text>
</comment>
<dbReference type="PANTHER" id="PTHR43333">
    <property type="entry name" value="2-HACID_DH_C DOMAIN-CONTAINING PROTEIN"/>
    <property type="match status" value="1"/>
</dbReference>
<dbReference type="STRING" id="1442368.A0A0D2DV81"/>